<proteinExistence type="predicted"/>
<evidence type="ECO:0000313" key="2">
    <source>
        <dbReference type="Proteomes" id="UP000502756"/>
    </source>
</evidence>
<name>A0A6M5Y6H5_9BACT</name>
<gene>
    <name evidence="1" type="ORF">HNV11_02265</name>
</gene>
<keyword evidence="2" id="KW-1185">Reference proteome</keyword>
<dbReference type="RefSeq" id="WP_171738114.1">
    <property type="nucleotide sequence ID" value="NZ_CP053435.1"/>
</dbReference>
<dbReference type="KEGG" id="stae:HNV11_02265"/>
<dbReference type="AlphaFoldDB" id="A0A6M5Y6H5"/>
<reference evidence="1 2" key="1">
    <citation type="submission" date="2020-05" db="EMBL/GenBank/DDBJ databases">
        <title>Genome sequencing of Spirosoma sp. TS118.</title>
        <authorList>
            <person name="Lee J.-H."/>
            <person name="Jeong S."/>
            <person name="Zhao L."/>
            <person name="Jung J.-H."/>
            <person name="Kim M.-K."/>
            <person name="Lim S."/>
        </authorList>
    </citation>
    <scope>NUCLEOTIDE SEQUENCE [LARGE SCALE GENOMIC DNA]</scope>
    <source>
        <strain evidence="1 2">TS118</strain>
    </source>
</reference>
<evidence type="ECO:0008006" key="3">
    <source>
        <dbReference type="Google" id="ProtNLM"/>
    </source>
</evidence>
<dbReference type="PROSITE" id="PS51257">
    <property type="entry name" value="PROKAR_LIPOPROTEIN"/>
    <property type="match status" value="1"/>
</dbReference>
<organism evidence="1 2">
    <name type="scientific">Spirosoma taeanense</name>
    <dbReference type="NCBI Taxonomy" id="2735870"/>
    <lineage>
        <taxon>Bacteria</taxon>
        <taxon>Pseudomonadati</taxon>
        <taxon>Bacteroidota</taxon>
        <taxon>Cytophagia</taxon>
        <taxon>Cytophagales</taxon>
        <taxon>Cytophagaceae</taxon>
        <taxon>Spirosoma</taxon>
    </lineage>
</organism>
<protein>
    <recommendedName>
        <fullName evidence="3">Lipocalin-like domain-containing protein</fullName>
    </recommendedName>
</protein>
<accession>A0A6M5Y6H5</accession>
<sequence length="158" mass="17913">MKTSPLFVALAILSIACQNTGKSSETETNSSTQSPIEGNWELVENRVNGKVVKPKRPQQFKVYHDGFYSFIMYKPDGSFYMTAAGPYSLNGNQYKETVRYCSDTTLVGTSDWQEWKLDGDTLIFSGFKKVTDPTGKDVTKKWGGDHFVEKRVRARFEQ</sequence>
<dbReference type="Proteomes" id="UP000502756">
    <property type="component" value="Chromosome"/>
</dbReference>
<evidence type="ECO:0000313" key="1">
    <source>
        <dbReference type="EMBL" id="QJW88282.1"/>
    </source>
</evidence>
<dbReference type="EMBL" id="CP053435">
    <property type="protein sequence ID" value="QJW88282.1"/>
    <property type="molecule type" value="Genomic_DNA"/>
</dbReference>
<dbReference type="Gene3D" id="2.40.128.490">
    <property type="entry name" value="Uncharacterised protein PF14869, DUF4488"/>
    <property type="match status" value="1"/>
</dbReference>